<proteinExistence type="predicted"/>
<sequence>MGVSDEKMRNELYFDTGLSVFGGSVGSHTIEVTANYQYTFPSEKLSSPFVTAGVGRISAGVNLGPSASVSAVSAVFGAGLGARTKLQNGHGAFRIEARVDHVSEGKDRGTQVVEPATLFGVKGGFDLWLD</sequence>
<dbReference type="Gene3D" id="2.40.160.20">
    <property type="match status" value="1"/>
</dbReference>
<evidence type="ECO:0008006" key="3">
    <source>
        <dbReference type="Google" id="ProtNLM"/>
    </source>
</evidence>
<evidence type="ECO:0000313" key="2">
    <source>
        <dbReference type="Proteomes" id="UP000317691"/>
    </source>
</evidence>
<dbReference type="InterPro" id="IPR011250">
    <property type="entry name" value="OMP/PagP_B-barrel"/>
</dbReference>
<name>A0A538TJK7_UNCEI</name>
<comment type="caution">
    <text evidence="1">The sequence shown here is derived from an EMBL/GenBank/DDBJ whole genome shotgun (WGS) entry which is preliminary data.</text>
</comment>
<reference evidence="1 2" key="1">
    <citation type="journal article" date="2019" name="Nat. Microbiol.">
        <title>Mediterranean grassland soil C-N compound turnover is dependent on rainfall and depth, and is mediated by genomically divergent microorganisms.</title>
        <authorList>
            <person name="Diamond S."/>
            <person name="Andeer P.F."/>
            <person name="Li Z."/>
            <person name="Crits-Christoph A."/>
            <person name="Burstein D."/>
            <person name="Anantharaman K."/>
            <person name="Lane K.R."/>
            <person name="Thomas B.C."/>
            <person name="Pan C."/>
            <person name="Northen T.R."/>
            <person name="Banfield J.F."/>
        </authorList>
    </citation>
    <scope>NUCLEOTIDE SEQUENCE [LARGE SCALE GENOMIC DNA]</scope>
    <source>
        <strain evidence="1">WS_9</strain>
    </source>
</reference>
<protein>
    <recommendedName>
        <fullName evidence="3">Outer membrane protein beta-barrel domain-containing protein</fullName>
    </recommendedName>
</protein>
<dbReference type="SUPFAM" id="SSF56925">
    <property type="entry name" value="OMPA-like"/>
    <property type="match status" value="1"/>
</dbReference>
<accession>A0A538TJK7</accession>
<gene>
    <name evidence="1" type="ORF">E6K79_09105</name>
</gene>
<dbReference type="EMBL" id="VBOZ01000029">
    <property type="protein sequence ID" value="TMQ63793.1"/>
    <property type="molecule type" value="Genomic_DNA"/>
</dbReference>
<dbReference type="AlphaFoldDB" id="A0A538TJK7"/>
<dbReference type="Proteomes" id="UP000317691">
    <property type="component" value="Unassembled WGS sequence"/>
</dbReference>
<evidence type="ECO:0000313" key="1">
    <source>
        <dbReference type="EMBL" id="TMQ63793.1"/>
    </source>
</evidence>
<organism evidence="1 2">
    <name type="scientific">Eiseniibacteriota bacterium</name>
    <dbReference type="NCBI Taxonomy" id="2212470"/>
    <lineage>
        <taxon>Bacteria</taxon>
        <taxon>Candidatus Eiseniibacteriota</taxon>
    </lineage>
</organism>